<comment type="pathway">
    <text evidence="2 19">Energy metabolism; oxidative phosphorylation.</text>
</comment>
<dbReference type="InterPro" id="IPR009056">
    <property type="entry name" value="Cyt_c-like_dom"/>
</dbReference>
<gene>
    <name evidence="22" type="primary">ccoP</name>
    <name evidence="22" type="ORF">ORQ98_18430</name>
</gene>
<keyword evidence="12 19" id="KW-0375">Hydrogen ion transport</keyword>
<evidence type="ECO:0000313" key="23">
    <source>
        <dbReference type="Proteomes" id="UP001528823"/>
    </source>
</evidence>
<dbReference type="PANTHER" id="PTHR33751">
    <property type="entry name" value="CBB3-TYPE CYTOCHROME C OXIDASE SUBUNIT FIXP"/>
    <property type="match status" value="1"/>
</dbReference>
<evidence type="ECO:0000256" key="13">
    <source>
        <dbReference type="ARBA" id="ARBA00022982"/>
    </source>
</evidence>
<reference evidence="22 23" key="1">
    <citation type="submission" date="2022-11" db="EMBL/GenBank/DDBJ databases">
        <title>Spartinivicinus poritis sp. nov., isolated from scleractinian coral Porites lutea.</title>
        <authorList>
            <person name="Zhang G."/>
            <person name="Cai L."/>
            <person name="Wei Q."/>
        </authorList>
    </citation>
    <scope>NUCLEOTIDE SEQUENCE [LARGE SCALE GENOMIC DNA]</scope>
    <source>
        <strain evidence="22 23">A2-2</strain>
    </source>
</reference>
<dbReference type="Pfam" id="PF14715">
    <property type="entry name" value="FixP_N"/>
    <property type="match status" value="1"/>
</dbReference>
<evidence type="ECO:0000256" key="4">
    <source>
        <dbReference type="ARBA" id="ARBA00022448"/>
    </source>
</evidence>
<comment type="similarity">
    <text evidence="3 19">Belongs to the CcoP / FixP family.</text>
</comment>
<evidence type="ECO:0000256" key="6">
    <source>
        <dbReference type="ARBA" id="ARBA00022519"/>
    </source>
</evidence>
<evidence type="ECO:0000256" key="7">
    <source>
        <dbReference type="ARBA" id="ARBA00022617"/>
    </source>
</evidence>
<keyword evidence="4 19" id="KW-0813">Transport</keyword>
<evidence type="ECO:0000256" key="2">
    <source>
        <dbReference type="ARBA" id="ARBA00004673"/>
    </source>
</evidence>
<comment type="cofactor">
    <cofactor evidence="19">
        <name>heme c</name>
        <dbReference type="ChEBI" id="CHEBI:61717"/>
    </cofactor>
    <text evidence="19">Binds 2 heme C groups per subunit.</text>
</comment>
<dbReference type="PROSITE" id="PS51007">
    <property type="entry name" value="CYTC"/>
    <property type="match status" value="2"/>
</dbReference>
<dbReference type="SUPFAM" id="SSF46626">
    <property type="entry name" value="Cytochrome c"/>
    <property type="match status" value="2"/>
</dbReference>
<evidence type="ECO:0000256" key="20">
    <source>
        <dbReference type="SAM" id="Phobius"/>
    </source>
</evidence>
<evidence type="ECO:0000256" key="11">
    <source>
        <dbReference type="ARBA" id="ARBA00022737"/>
    </source>
</evidence>
<dbReference type="InterPro" id="IPR050597">
    <property type="entry name" value="Cytochrome_c_Oxidase_Subunit"/>
</dbReference>
<keyword evidence="15 19" id="KW-0560">Oxidoreductase</keyword>
<dbReference type="PANTHER" id="PTHR33751:SF1">
    <property type="entry name" value="CBB3-TYPE CYTOCHROME C OXIDASE SUBUNIT FIXP"/>
    <property type="match status" value="1"/>
</dbReference>
<evidence type="ECO:0000256" key="16">
    <source>
        <dbReference type="ARBA" id="ARBA00023004"/>
    </source>
</evidence>
<dbReference type="Pfam" id="PF13442">
    <property type="entry name" value="Cytochrome_CBB3"/>
    <property type="match status" value="2"/>
</dbReference>
<dbReference type="Proteomes" id="UP001528823">
    <property type="component" value="Unassembled WGS sequence"/>
</dbReference>
<dbReference type="InterPro" id="IPR004678">
    <property type="entry name" value="Cyt_c_oxidase_cbb3_su3"/>
</dbReference>
<evidence type="ECO:0000256" key="3">
    <source>
        <dbReference type="ARBA" id="ARBA00006113"/>
    </source>
</evidence>
<dbReference type="InterPro" id="IPR036909">
    <property type="entry name" value="Cyt_c-like_dom_sf"/>
</dbReference>
<keyword evidence="5 19" id="KW-1003">Cell membrane</keyword>
<evidence type="ECO:0000256" key="10">
    <source>
        <dbReference type="ARBA" id="ARBA00022723"/>
    </source>
</evidence>
<comment type="caution">
    <text evidence="22">The sequence shown here is derived from an EMBL/GenBank/DDBJ whole genome shotgun (WGS) entry which is preliminary data.</text>
</comment>
<keyword evidence="14 20" id="KW-1133">Transmembrane helix</keyword>
<evidence type="ECO:0000256" key="5">
    <source>
        <dbReference type="ARBA" id="ARBA00022475"/>
    </source>
</evidence>
<keyword evidence="16 19" id="KW-0408">Iron</keyword>
<evidence type="ECO:0000256" key="19">
    <source>
        <dbReference type="PIRNR" id="PIRNR000006"/>
    </source>
</evidence>
<keyword evidence="23" id="KW-1185">Reference proteome</keyword>
<feature type="domain" description="Cytochrome c" evidence="21">
    <location>
        <begin position="150"/>
        <end position="229"/>
    </location>
</feature>
<evidence type="ECO:0000256" key="8">
    <source>
        <dbReference type="ARBA" id="ARBA00022660"/>
    </source>
</evidence>
<keyword evidence="13 19" id="KW-0249">Electron transport</keyword>
<dbReference type="Gene3D" id="1.10.760.10">
    <property type="entry name" value="Cytochrome c-like domain"/>
    <property type="match status" value="2"/>
</dbReference>
<evidence type="ECO:0000256" key="15">
    <source>
        <dbReference type="ARBA" id="ARBA00023002"/>
    </source>
</evidence>
<evidence type="ECO:0000256" key="9">
    <source>
        <dbReference type="ARBA" id="ARBA00022692"/>
    </source>
</evidence>
<dbReference type="InterPro" id="IPR032858">
    <property type="entry name" value="CcoP_N"/>
</dbReference>
<evidence type="ECO:0000256" key="1">
    <source>
        <dbReference type="ARBA" id="ARBA00004533"/>
    </source>
</evidence>
<proteinExistence type="inferred from homology"/>
<dbReference type="EMBL" id="JAPMOU010000026">
    <property type="protein sequence ID" value="MDE1463934.1"/>
    <property type="molecule type" value="Genomic_DNA"/>
</dbReference>
<evidence type="ECO:0000256" key="14">
    <source>
        <dbReference type="ARBA" id="ARBA00022989"/>
    </source>
</evidence>
<evidence type="ECO:0000256" key="12">
    <source>
        <dbReference type="ARBA" id="ARBA00022781"/>
    </source>
</evidence>
<keyword evidence="11" id="KW-0677">Repeat</keyword>
<keyword evidence="7 19" id="KW-0349">Heme</keyword>
<dbReference type="PRINTS" id="PR00605">
    <property type="entry name" value="CYTCHROMECIC"/>
</dbReference>
<feature type="transmembrane region" description="Helical" evidence="20">
    <location>
        <begin position="12"/>
        <end position="30"/>
    </location>
</feature>
<comment type="function">
    <text evidence="19">C-type cytochrome. Part of the cbb3-type cytochrome c oxidase complex.</text>
</comment>
<evidence type="ECO:0000259" key="21">
    <source>
        <dbReference type="PROSITE" id="PS51007"/>
    </source>
</evidence>
<evidence type="ECO:0000256" key="17">
    <source>
        <dbReference type="ARBA" id="ARBA00023065"/>
    </source>
</evidence>
<dbReference type="PIRSF" id="PIRSF000006">
    <property type="entry name" value="Cbb3-Cox_fixP"/>
    <property type="match status" value="1"/>
</dbReference>
<keyword evidence="9 20" id="KW-0812">Transmembrane</keyword>
<keyword evidence="6 19" id="KW-0997">Cell inner membrane</keyword>
<comment type="subunit">
    <text evidence="19">Component of the cbb3-type cytochrome c oxidase.</text>
</comment>
<dbReference type="NCBIfam" id="TIGR00782">
    <property type="entry name" value="ccoP"/>
    <property type="match status" value="1"/>
</dbReference>
<name>A0ABT5UFS6_9GAMM</name>
<sequence length="321" mass="35722">MNQYLSDFWEGWIAVLTLTCLGLIMFVLFATRRKHRSSLTEETTGHAYDGIEEYDNPLPSWWFNLFIATIVFSALYLILYPGLWKGAWGLVTYSKEDGFEFRSDRLETGDYGWTARGQLKHEVAKADAQFGKLFEGYAKLPIEEVAKIPKAVATGQRIFASNCAICHGSDAKGAYGYPNLTDNDWIHGGKPEQIKTTILAGKNGQMPAWGALLTPDQIRHTASYVRNLAGLEVSANAEELAQGDKVFQAQCAVCHGNDGKGKVEVGAPNLTDDIWLYGSRQIQIEYTLRNGRNGVMPAWEKILGPDKVHVVSAYIYSLSQK</sequence>
<keyword evidence="17 19" id="KW-0406">Ion transport</keyword>
<evidence type="ECO:0000313" key="22">
    <source>
        <dbReference type="EMBL" id="MDE1463934.1"/>
    </source>
</evidence>
<dbReference type="InterPro" id="IPR008168">
    <property type="entry name" value="Cyt_C_IC"/>
</dbReference>
<evidence type="ECO:0000256" key="18">
    <source>
        <dbReference type="ARBA" id="ARBA00023136"/>
    </source>
</evidence>
<dbReference type="Gene3D" id="6.10.280.130">
    <property type="match status" value="1"/>
</dbReference>
<keyword evidence="18 19" id="KW-0472">Membrane</keyword>
<feature type="domain" description="Cytochrome c" evidence="21">
    <location>
        <begin position="238"/>
        <end position="319"/>
    </location>
</feature>
<comment type="subcellular location">
    <subcellularLocation>
        <location evidence="1 19">Cell inner membrane</location>
    </subcellularLocation>
</comment>
<keyword evidence="10 19" id="KW-0479">Metal-binding</keyword>
<protein>
    <recommendedName>
        <fullName evidence="19">Cbb3-type cytochrome c oxidase subunit</fullName>
    </recommendedName>
</protein>
<dbReference type="InterPro" id="IPR038414">
    <property type="entry name" value="CcoP_N_sf"/>
</dbReference>
<keyword evidence="8 19" id="KW-0679">Respiratory chain</keyword>
<accession>A0ABT5UFS6</accession>
<organism evidence="22 23">
    <name type="scientific">Spartinivicinus poritis</name>
    <dbReference type="NCBI Taxonomy" id="2994640"/>
    <lineage>
        <taxon>Bacteria</taxon>
        <taxon>Pseudomonadati</taxon>
        <taxon>Pseudomonadota</taxon>
        <taxon>Gammaproteobacteria</taxon>
        <taxon>Oceanospirillales</taxon>
        <taxon>Zooshikellaceae</taxon>
        <taxon>Spartinivicinus</taxon>
    </lineage>
</organism>
<feature type="transmembrane region" description="Helical" evidence="20">
    <location>
        <begin position="61"/>
        <end position="84"/>
    </location>
</feature>